<keyword evidence="4 6" id="KW-1133">Transmembrane helix</keyword>
<evidence type="ECO:0000256" key="2">
    <source>
        <dbReference type="ARBA" id="ARBA00022475"/>
    </source>
</evidence>
<feature type="transmembrane region" description="Helical" evidence="6">
    <location>
        <begin position="66"/>
        <end position="85"/>
    </location>
</feature>
<feature type="transmembrane region" description="Helical" evidence="6">
    <location>
        <begin position="245"/>
        <end position="275"/>
    </location>
</feature>
<feature type="transmembrane region" description="Helical" evidence="6">
    <location>
        <begin position="207"/>
        <end position="225"/>
    </location>
</feature>
<protein>
    <submittedName>
        <fullName evidence="7">ABC transporter permease</fullName>
    </submittedName>
</protein>
<sequence>MRKIFNLHETPIILFTIIVAFVFSMLSPLFLQASNIETILLQITITGIVAIGMTMVILLGGMDLSVGAVLALVSTIVGLLVNAGFNVWIAALIGILAGILCGVINGLIITLLNIPDIITTLATMYIFRGIAVYLSGGVWITNFPVAFSFFGQGTLLGLPFPVIVLVVLAITFGFVLKFTRFGRRIYAIGGNKHAAKLSGMAMKRAKLYVYLYSGMLSGFAAIIYASNVGSIQASTAALNISFDVIAAALIGGASIFGGVGTILGSMFGVLLLGIIQNGVIVSQFSPYWVDAITGLLIVVAIIINSVKRWKDSLKLEGKLK</sequence>
<feature type="transmembrane region" description="Helical" evidence="6">
    <location>
        <begin position="126"/>
        <end position="150"/>
    </location>
</feature>
<keyword evidence="5 6" id="KW-0472">Membrane</keyword>
<evidence type="ECO:0000256" key="1">
    <source>
        <dbReference type="ARBA" id="ARBA00004651"/>
    </source>
</evidence>
<evidence type="ECO:0000256" key="6">
    <source>
        <dbReference type="SAM" id="Phobius"/>
    </source>
</evidence>
<dbReference type="CDD" id="cd06579">
    <property type="entry name" value="TM_PBP1_transp_AraH_like"/>
    <property type="match status" value="1"/>
</dbReference>
<name>A0ABY4GRJ5_9BACI</name>
<feature type="transmembrane region" description="Helical" evidence="6">
    <location>
        <begin position="287"/>
        <end position="306"/>
    </location>
</feature>
<evidence type="ECO:0000256" key="5">
    <source>
        <dbReference type="ARBA" id="ARBA00023136"/>
    </source>
</evidence>
<dbReference type="InterPro" id="IPR001851">
    <property type="entry name" value="ABC_transp_permease"/>
</dbReference>
<gene>
    <name evidence="7" type="ORF">MUN87_08990</name>
</gene>
<keyword evidence="3 6" id="KW-0812">Transmembrane</keyword>
<evidence type="ECO:0000313" key="7">
    <source>
        <dbReference type="EMBL" id="UOQ86997.1"/>
    </source>
</evidence>
<feature type="transmembrane region" description="Helical" evidence="6">
    <location>
        <begin position="39"/>
        <end position="59"/>
    </location>
</feature>
<evidence type="ECO:0000256" key="4">
    <source>
        <dbReference type="ARBA" id="ARBA00022989"/>
    </source>
</evidence>
<organism evidence="7 8">
    <name type="scientific">Gracilibacillus salinarum</name>
    <dbReference type="NCBI Taxonomy" id="2932255"/>
    <lineage>
        <taxon>Bacteria</taxon>
        <taxon>Bacillati</taxon>
        <taxon>Bacillota</taxon>
        <taxon>Bacilli</taxon>
        <taxon>Bacillales</taxon>
        <taxon>Bacillaceae</taxon>
        <taxon>Gracilibacillus</taxon>
    </lineage>
</organism>
<dbReference type="EMBL" id="CP095071">
    <property type="protein sequence ID" value="UOQ86997.1"/>
    <property type="molecule type" value="Genomic_DNA"/>
</dbReference>
<comment type="subcellular location">
    <subcellularLocation>
        <location evidence="1">Cell membrane</location>
        <topology evidence="1">Multi-pass membrane protein</topology>
    </subcellularLocation>
</comment>
<accession>A0ABY4GRJ5</accession>
<feature type="transmembrane region" description="Helical" evidence="6">
    <location>
        <begin position="12"/>
        <end position="33"/>
    </location>
</feature>
<dbReference type="PANTHER" id="PTHR32196">
    <property type="entry name" value="ABC TRANSPORTER PERMEASE PROTEIN YPHD-RELATED-RELATED"/>
    <property type="match status" value="1"/>
</dbReference>
<reference evidence="7 8" key="1">
    <citation type="submission" date="2022-04" db="EMBL/GenBank/DDBJ databases">
        <title>Gracilibacillus sp. isolated from saltern.</title>
        <authorList>
            <person name="Won M."/>
            <person name="Lee C.-M."/>
            <person name="Woen H.-Y."/>
            <person name="Kwon S.-W."/>
        </authorList>
    </citation>
    <scope>NUCLEOTIDE SEQUENCE [LARGE SCALE GENOMIC DNA]</scope>
    <source>
        <strain evidence="7 8">SSPM10-3</strain>
    </source>
</reference>
<evidence type="ECO:0000313" key="8">
    <source>
        <dbReference type="Proteomes" id="UP000831537"/>
    </source>
</evidence>
<dbReference type="Pfam" id="PF02653">
    <property type="entry name" value="BPD_transp_2"/>
    <property type="match status" value="1"/>
</dbReference>
<feature type="transmembrane region" description="Helical" evidence="6">
    <location>
        <begin position="156"/>
        <end position="176"/>
    </location>
</feature>
<keyword evidence="8" id="KW-1185">Reference proteome</keyword>
<proteinExistence type="predicted"/>
<evidence type="ECO:0000256" key="3">
    <source>
        <dbReference type="ARBA" id="ARBA00022692"/>
    </source>
</evidence>
<feature type="transmembrane region" description="Helical" evidence="6">
    <location>
        <begin position="91"/>
        <end position="114"/>
    </location>
</feature>
<keyword evidence="2" id="KW-1003">Cell membrane</keyword>
<dbReference type="RefSeq" id="WP_244747425.1">
    <property type="nucleotide sequence ID" value="NZ_CP095071.1"/>
</dbReference>
<dbReference type="Proteomes" id="UP000831537">
    <property type="component" value="Chromosome"/>
</dbReference>